<dbReference type="SUPFAM" id="SSF103088">
    <property type="entry name" value="OmpA-like"/>
    <property type="match status" value="1"/>
</dbReference>
<reference evidence="7 8" key="1">
    <citation type="submission" date="2019-02" db="EMBL/GenBank/DDBJ databases">
        <title>Draft Genome Sequences of Six Type Strains of the Genus Massilia.</title>
        <authorList>
            <person name="Miess H."/>
            <person name="Frediansyhah A."/>
            <person name="Gross H."/>
        </authorList>
    </citation>
    <scope>NUCLEOTIDE SEQUENCE [LARGE SCALE GENOMIC DNA]</scope>
    <source>
        <strain evidence="7 8">DSM 17473</strain>
    </source>
</reference>
<proteinExistence type="predicted"/>
<dbReference type="Gene3D" id="3.30.1330.60">
    <property type="entry name" value="OmpA-like domain"/>
    <property type="match status" value="1"/>
</dbReference>
<dbReference type="PANTHER" id="PTHR30329">
    <property type="entry name" value="STATOR ELEMENT OF FLAGELLAR MOTOR COMPLEX"/>
    <property type="match status" value="1"/>
</dbReference>
<dbReference type="PROSITE" id="PS51257">
    <property type="entry name" value="PROKAR_LIPOPROTEIN"/>
    <property type="match status" value="1"/>
</dbReference>
<dbReference type="PRINTS" id="PR01021">
    <property type="entry name" value="OMPADOMAIN"/>
</dbReference>
<gene>
    <name evidence="7" type="ORF">EWM63_04460</name>
</gene>
<dbReference type="Pfam" id="PF00691">
    <property type="entry name" value="OmpA"/>
    <property type="match status" value="1"/>
</dbReference>
<evidence type="ECO:0000313" key="8">
    <source>
        <dbReference type="Proteomes" id="UP000290637"/>
    </source>
</evidence>
<organism evidence="7 8">
    <name type="scientific">Pseudoduganella lutea</name>
    <dbReference type="NCBI Taxonomy" id="321985"/>
    <lineage>
        <taxon>Bacteria</taxon>
        <taxon>Pseudomonadati</taxon>
        <taxon>Pseudomonadota</taxon>
        <taxon>Betaproteobacteria</taxon>
        <taxon>Burkholderiales</taxon>
        <taxon>Oxalobacteraceae</taxon>
        <taxon>Telluria group</taxon>
        <taxon>Pseudoduganella</taxon>
    </lineage>
</organism>
<evidence type="ECO:0000256" key="1">
    <source>
        <dbReference type="ARBA" id="ARBA00004442"/>
    </source>
</evidence>
<dbReference type="InterPro" id="IPR050330">
    <property type="entry name" value="Bact_OuterMem_StrucFunc"/>
</dbReference>
<name>A0A4P6KU41_9BURK</name>
<keyword evidence="2 3" id="KW-0472">Membrane</keyword>
<dbReference type="PRINTS" id="PR01023">
    <property type="entry name" value="NAFLGMOTY"/>
</dbReference>
<dbReference type="GO" id="GO:0009279">
    <property type="term" value="C:cell outer membrane"/>
    <property type="evidence" value="ECO:0007669"/>
    <property type="project" value="UniProtKB-SubCell"/>
</dbReference>
<dbReference type="PANTHER" id="PTHR30329:SF20">
    <property type="entry name" value="EXPORTED PROTEIN"/>
    <property type="match status" value="1"/>
</dbReference>
<accession>A0A4P6KU41</accession>
<dbReference type="InterPro" id="IPR025511">
    <property type="entry name" value="DUF4398"/>
</dbReference>
<comment type="subcellular location">
    <subcellularLocation>
        <location evidence="1">Cell outer membrane</location>
    </subcellularLocation>
</comment>
<feature type="signal peptide" evidence="5">
    <location>
        <begin position="1"/>
        <end position="35"/>
    </location>
</feature>
<keyword evidence="5" id="KW-0732">Signal</keyword>
<dbReference type="KEGG" id="plue:EWM63_04460"/>
<evidence type="ECO:0000256" key="5">
    <source>
        <dbReference type="SAM" id="SignalP"/>
    </source>
</evidence>
<dbReference type="AlphaFoldDB" id="A0A4P6KU41"/>
<feature type="compositionally biased region" description="Basic and acidic residues" evidence="4">
    <location>
        <begin position="139"/>
        <end position="156"/>
    </location>
</feature>
<dbReference type="PROSITE" id="PS51123">
    <property type="entry name" value="OMPA_2"/>
    <property type="match status" value="1"/>
</dbReference>
<dbReference type="InterPro" id="IPR036737">
    <property type="entry name" value="OmpA-like_sf"/>
</dbReference>
<sequence>MRNSSTHSAIYSPLKSKLTPIVLSLAIALSACSSAPLTTSTLDQARSDYSAAQSNSAVSQYAVREFNEATAALNAANNAASEREKIEKVDQLAYVAKQKIATAQEVARARKAEVDLKQAAQQRDQVRLEARTVEAEAAKRSAEKAQAEAEAARARAEQANAATQNAQQQNQALAAQLAELQAKQTERGTIITLGDVLFNVDQAVLTSGGQATVQKLATVLRENMDRTVLIEGFTDSTGSTAHNLELSQRRAEAVRSALSQAGIDRSRVEVRGYGEAYPVAGNESAGDRQLNRRVEIVLSEPGKPIQARR</sequence>
<evidence type="ECO:0000256" key="4">
    <source>
        <dbReference type="SAM" id="MobiDB-lite"/>
    </source>
</evidence>
<evidence type="ECO:0000256" key="3">
    <source>
        <dbReference type="PROSITE-ProRule" id="PRU00473"/>
    </source>
</evidence>
<protein>
    <submittedName>
        <fullName evidence="7">OmpA family protein</fullName>
    </submittedName>
</protein>
<dbReference type="OrthoDB" id="9782229at2"/>
<evidence type="ECO:0000313" key="7">
    <source>
        <dbReference type="EMBL" id="QBE62326.1"/>
    </source>
</evidence>
<dbReference type="Proteomes" id="UP000290637">
    <property type="component" value="Chromosome"/>
</dbReference>
<dbReference type="InterPro" id="IPR006664">
    <property type="entry name" value="OMP_bac"/>
</dbReference>
<feature type="domain" description="OmpA-like" evidence="6">
    <location>
        <begin position="186"/>
        <end position="302"/>
    </location>
</feature>
<dbReference type="CDD" id="cd07185">
    <property type="entry name" value="OmpA_C-like"/>
    <property type="match status" value="1"/>
</dbReference>
<evidence type="ECO:0000259" key="6">
    <source>
        <dbReference type="PROSITE" id="PS51123"/>
    </source>
</evidence>
<feature type="region of interest" description="Disordered" evidence="4">
    <location>
        <begin position="139"/>
        <end position="163"/>
    </location>
</feature>
<dbReference type="Pfam" id="PF14346">
    <property type="entry name" value="DUF4398"/>
    <property type="match status" value="1"/>
</dbReference>
<feature type="chain" id="PRO_5021004482" evidence="5">
    <location>
        <begin position="36"/>
        <end position="309"/>
    </location>
</feature>
<keyword evidence="8" id="KW-1185">Reference proteome</keyword>
<evidence type="ECO:0000256" key="2">
    <source>
        <dbReference type="ARBA" id="ARBA00023136"/>
    </source>
</evidence>
<dbReference type="InterPro" id="IPR006665">
    <property type="entry name" value="OmpA-like"/>
</dbReference>
<dbReference type="EMBL" id="CP035913">
    <property type="protein sequence ID" value="QBE62326.1"/>
    <property type="molecule type" value="Genomic_DNA"/>
</dbReference>
<dbReference type="RefSeq" id="WP_130185462.1">
    <property type="nucleotide sequence ID" value="NZ_CP035913.1"/>
</dbReference>